<dbReference type="Pfam" id="PF07707">
    <property type="entry name" value="BACK"/>
    <property type="match status" value="1"/>
</dbReference>
<protein>
    <recommendedName>
        <fullName evidence="3">BACK domain-containing protein</fullName>
    </recommendedName>
</protein>
<dbReference type="InterPro" id="IPR011705">
    <property type="entry name" value="BACK"/>
</dbReference>
<proteinExistence type="predicted"/>
<dbReference type="Proteomes" id="UP001328107">
    <property type="component" value="Unassembled WGS sequence"/>
</dbReference>
<dbReference type="SMART" id="SM00875">
    <property type="entry name" value="BACK"/>
    <property type="match status" value="1"/>
</dbReference>
<keyword evidence="5" id="KW-1185">Reference proteome</keyword>
<evidence type="ECO:0000256" key="1">
    <source>
        <dbReference type="ARBA" id="ARBA00022441"/>
    </source>
</evidence>
<dbReference type="Gene3D" id="1.25.40.420">
    <property type="match status" value="1"/>
</dbReference>
<evidence type="ECO:0000256" key="2">
    <source>
        <dbReference type="ARBA" id="ARBA00022737"/>
    </source>
</evidence>
<evidence type="ECO:0000259" key="3">
    <source>
        <dbReference type="SMART" id="SM00875"/>
    </source>
</evidence>
<organism evidence="4 5">
    <name type="scientific">Pristionchus mayeri</name>
    <dbReference type="NCBI Taxonomy" id="1317129"/>
    <lineage>
        <taxon>Eukaryota</taxon>
        <taxon>Metazoa</taxon>
        <taxon>Ecdysozoa</taxon>
        <taxon>Nematoda</taxon>
        <taxon>Chromadorea</taxon>
        <taxon>Rhabditida</taxon>
        <taxon>Rhabditina</taxon>
        <taxon>Diplogasteromorpha</taxon>
        <taxon>Diplogasteroidea</taxon>
        <taxon>Neodiplogasteridae</taxon>
        <taxon>Pristionchus</taxon>
    </lineage>
</organism>
<dbReference type="PANTHER" id="PTHR24412">
    <property type="entry name" value="KELCH PROTEIN"/>
    <property type="match status" value="1"/>
</dbReference>
<keyword evidence="2" id="KW-0677">Repeat</keyword>
<keyword evidence="1" id="KW-0880">Kelch repeat</keyword>
<accession>A0AAN5CF59</accession>
<evidence type="ECO:0000313" key="4">
    <source>
        <dbReference type="EMBL" id="GMR43700.1"/>
    </source>
</evidence>
<gene>
    <name evidence="4" type="ORF">PMAYCL1PPCAC_13895</name>
</gene>
<feature type="non-terminal residue" evidence="4">
    <location>
        <position position="223"/>
    </location>
</feature>
<feature type="domain" description="BACK" evidence="3">
    <location>
        <begin position="29"/>
        <end position="130"/>
    </location>
</feature>
<comment type="caution">
    <text evidence="4">The sequence shown here is derived from an EMBL/GenBank/DDBJ whole genome shotgun (WGS) entry which is preliminary data.</text>
</comment>
<dbReference type="AlphaFoldDB" id="A0AAN5CF59"/>
<sequence length="223" mass="25456">MKVACKLLIALAVDECAVFLRKRLSIDNAASLLAFTTSIKCFKLTDAVLRFVDKNFVPVSLTPEFCELPFPDLCLIIMRDSLNVDCESQVFDALTQWVEKDDDRLRLATILLRYIRCSRLSETFTISIVKKTPWVRSSLERLTLVQEAKVAQLNFREPLFERNHDGIVQSVDEHMEGMSGATQTIRLQGPLDRLWRAPLLRSSWISSRCLQFLRLGGKSVEFG</sequence>
<dbReference type="PANTHER" id="PTHR24412:SF497">
    <property type="entry name" value="KELCH-LIKE PROTEIN 18"/>
    <property type="match status" value="1"/>
</dbReference>
<dbReference type="EMBL" id="BTRK01000003">
    <property type="protein sequence ID" value="GMR43700.1"/>
    <property type="molecule type" value="Genomic_DNA"/>
</dbReference>
<name>A0AAN5CF59_9BILA</name>
<evidence type="ECO:0000313" key="5">
    <source>
        <dbReference type="Proteomes" id="UP001328107"/>
    </source>
</evidence>
<reference evidence="5" key="1">
    <citation type="submission" date="2022-10" db="EMBL/GenBank/DDBJ databases">
        <title>Genome assembly of Pristionchus species.</title>
        <authorList>
            <person name="Yoshida K."/>
            <person name="Sommer R.J."/>
        </authorList>
    </citation>
    <scope>NUCLEOTIDE SEQUENCE [LARGE SCALE GENOMIC DNA]</scope>
    <source>
        <strain evidence="5">RS5460</strain>
    </source>
</reference>